<gene>
    <name evidence="1" type="ORF">BWK72_16825</name>
</gene>
<dbReference type="InterPro" id="IPR052991">
    <property type="entry name" value="Non-func_TypeII_TA_Antitoxin"/>
</dbReference>
<name>A0A1W9KQQ4_9BURK</name>
<protein>
    <recommendedName>
        <fullName evidence="3">CopG family transcriptional regulator</fullName>
    </recommendedName>
</protein>
<dbReference type="SUPFAM" id="SSF47598">
    <property type="entry name" value="Ribbon-helix-helix"/>
    <property type="match status" value="1"/>
</dbReference>
<dbReference type="PANTHER" id="PTHR40688">
    <property type="match status" value="1"/>
</dbReference>
<dbReference type="CDD" id="cd22233">
    <property type="entry name" value="RHH_CopAso-like"/>
    <property type="match status" value="1"/>
</dbReference>
<dbReference type="Proteomes" id="UP000192505">
    <property type="component" value="Unassembled WGS sequence"/>
</dbReference>
<accession>A0A1W9KQQ4</accession>
<reference evidence="1 2" key="1">
    <citation type="submission" date="2017-01" db="EMBL/GenBank/DDBJ databases">
        <title>Novel large sulfur bacteria in the metagenomes of groundwater-fed chemosynthetic microbial mats in the Lake Huron basin.</title>
        <authorList>
            <person name="Sharrar A.M."/>
            <person name="Flood B.E."/>
            <person name="Bailey J.V."/>
            <person name="Jones D.S."/>
            <person name="Biddanda B."/>
            <person name="Ruberg S.A."/>
            <person name="Marcus D.N."/>
            <person name="Dick G.J."/>
        </authorList>
    </citation>
    <scope>NUCLEOTIDE SEQUENCE [LARGE SCALE GENOMIC DNA]</scope>
    <source>
        <strain evidence="1">A7</strain>
    </source>
</reference>
<dbReference type="EMBL" id="MTEI01000015">
    <property type="protein sequence ID" value="OQW86590.1"/>
    <property type="molecule type" value="Genomic_DNA"/>
</dbReference>
<dbReference type="PANTHER" id="PTHR40688:SF2">
    <property type="entry name" value="RIBBON-HELIX-HELIX PROTEIN COPG DOMAIN-CONTAINING PROTEIN"/>
    <property type="match status" value="1"/>
</dbReference>
<dbReference type="Gene3D" id="1.10.1220.10">
    <property type="entry name" value="Met repressor-like"/>
    <property type="match status" value="1"/>
</dbReference>
<organism evidence="1 2">
    <name type="scientific">Rhodoferax ferrireducens</name>
    <dbReference type="NCBI Taxonomy" id="192843"/>
    <lineage>
        <taxon>Bacteria</taxon>
        <taxon>Pseudomonadati</taxon>
        <taxon>Pseudomonadota</taxon>
        <taxon>Betaproteobacteria</taxon>
        <taxon>Burkholderiales</taxon>
        <taxon>Comamonadaceae</taxon>
        <taxon>Rhodoferax</taxon>
    </lineage>
</organism>
<dbReference type="GO" id="GO:0006355">
    <property type="term" value="P:regulation of DNA-templated transcription"/>
    <property type="evidence" value="ECO:0007669"/>
    <property type="project" value="InterPro"/>
</dbReference>
<dbReference type="AlphaFoldDB" id="A0A1W9KQQ4"/>
<evidence type="ECO:0008006" key="3">
    <source>
        <dbReference type="Google" id="ProtNLM"/>
    </source>
</evidence>
<dbReference type="InterPro" id="IPR013321">
    <property type="entry name" value="Arc_rbn_hlx_hlx"/>
</dbReference>
<evidence type="ECO:0000313" key="2">
    <source>
        <dbReference type="Proteomes" id="UP000192505"/>
    </source>
</evidence>
<proteinExistence type="predicted"/>
<comment type="caution">
    <text evidence="1">The sequence shown here is derived from an EMBL/GenBank/DDBJ whole genome shotgun (WGS) entry which is preliminary data.</text>
</comment>
<sequence>MSTAEKILNVRLPVELHGQLEQLVQATGRSKSFLTVEALKNYVSQEQWQIADIQAGLQEADRGDFATAEEVRAVYAKYGH</sequence>
<dbReference type="InterPro" id="IPR010985">
    <property type="entry name" value="Ribbon_hlx_hlx"/>
</dbReference>
<evidence type="ECO:0000313" key="1">
    <source>
        <dbReference type="EMBL" id="OQW86590.1"/>
    </source>
</evidence>